<evidence type="ECO:0000259" key="11">
    <source>
        <dbReference type="Pfam" id="PF22692"/>
    </source>
</evidence>
<dbReference type="KEGG" id="cjap:GWK36_08250"/>
<dbReference type="PANTHER" id="PTHR30435:SF19">
    <property type="entry name" value="FLAGELLAR BASAL-BODY ROD PROTEIN FLGG"/>
    <property type="match status" value="1"/>
</dbReference>
<feature type="domain" description="Flagellar basal body rod protein N-terminal" evidence="9">
    <location>
        <begin position="7"/>
        <end position="35"/>
    </location>
</feature>
<evidence type="ECO:0000259" key="10">
    <source>
        <dbReference type="Pfam" id="PF06429"/>
    </source>
</evidence>
<keyword evidence="4 8" id="KW-0975">Bacterial flagellum</keyword>
<evidence type="ECO:0000313" key="12">
    <source>
        <dbReference type="EMBL" id="QIK37976.1"/>
    </source>
</evidence>
<dbReference type="Pfam" id="PF22692">
    <property type="entry name" value="LlgE_F_G_D1"/>
    <property type="match status" value="1"/>
</dbReference>
<dbReference type="AlphaFoldDB" id="A0A6G7VDM4"/>
<evidence type="ECO:0000256" key="4">
    <source>
        <dbReference type="ARBA" id="ARBA00023143"/>
    </source>
</evidence>
<dbReference type="InterPro" id="IPR012834">
    <property type="entry name" value="FlgG_G_neg"/>
</dbReference>
<evidence type="ECO:0000259" key="9">
    <source>
        <dbReference type="Pfam" id="PF00460"/>
    </source>
</evidence>
<evidence type="ECO:0000256" key="8">
    <source>
        <dbReference type="RuleBase" id="RU362116"/>
    </source>
</evidence>
<dbReference type="PANTHER" id="PTHR30435">
    <property type="entry name" value="FLAGELLAR PROTEIN"/>
    <property type="match status" value="1"/>
</dbReference>
<keyword evidence="13" id="KW-1185">Reference proteome</keyword>
<dbReference type="EMBL" id="CP048029">
    <property type="protein sequence ID" value="QIK37976.1"/>
    <property type="molecule type" value="Genomic_DNA"/>
</dbReference>
<dbReference type="InterPro" id="IPR020013">
    <property type="entry name" value="Flagellar_FlgE/F/G"/>
</dbReference>
<feature type="domain" description="Flagellar hook protein FlgE/F/G-like D1" evidence="11">
    <location>
        <begin position="96"/>
        <end position="159"/>
    </location>
</feature>
<dbReference type="SUPFAM" id="SSF117143">
    <property type="entry name" value="Flagellar hook protein flgE"/>
    <property type="match status" value="1"/>
</dbReference>
<evidence type="ECO:0000313" key="13">
    <source>
        <dbReference type="Proteomes" id="UP000502699"/>
    </source>
</evidence>
<evidence type="ECO:0000256" key="3">
    <source>
        <dbReference type="ARBA" id="ARBA00017948"/>
    </source>
</evidence>
<dbReference type="InterPro" id="IPR010930">
    <property type="entry name" value="Flg_bb/hook_C_dom"/>
</dbReference>
<reference evidence="13" key="1">
    <citation type="submission" date="2020-01" db="EMBL/GenBank/DDBJ databases">
        <title>Caldichromatium gen. nov., sp. nov., a thermophilic purple sulfur bacterium member of the family Chromatiaceae isolated from Nakabusa hot spring, Japan.</title>
        <authorList>
            <person name="Saini M.K."/>
            <person name="Hanada S."/>
            <person name="Tank M."/>
        </authorList>
    </citation>
    <scope>NUCLEOTIDE SEQUENCE [LARGE SCALE GENOMIC DNA]</scope>
    <source>
        <strain evidence="13">No.7</strain>
    </source>
</reference>
<proteinExistence type="inferred from homology"/>
<evidence type="ECO:0000256" key="5">
    <source>
        <dbReference type="ARBA" id="ARBA00025933"/>
    </source>
</evidence>
<dbReference type="PROSITE" id="PS00588">
    <property type="entry name" value="FLAGELLA_BB_ROD"/>
    <property type="match status" value="1"/>
</dbReference>
<feature type="domain" description="Flagellar basal-body/hook protein C-terminal" evidence="10">
    <location>
        <begin position="216"/>
        <end position="259"/>
    </location>
</feature>
<gene>
    <name evidence="12" type="primary">flgG</name>
    <name evidence="12" type="ORF">GWK36_08250</name>
</gene>
<evidence type="ECO:0000256" key="7">
    <source>
        <dbReference type="NCBIfam" id="TIGR02488"/>
    </source>
</evidence>
<dbReference type="GO" id="GO:0071978">
    <property type="term" value="P:bacterial-type flagellum-dependent swarming motility"/>
    <property type="evidence" value="ECO:0007669"/>
    <property type="project" value="TreeGrafter"/>
</dbReference>
<comment type="subunit">
    <text evidence="5 8">The basal body constitutes a major portion of the flagellar organelle and consists of four rings (L,P,S, and M) mounted on a central rod. The rod consists of about 26 subunits of FlgG in the distal portion, and FlgB, FlgC and FlgF are thought to build up the proximal portion of the rod with about 6 subunits each.</text>
</comment>
<dbReference type="Pfam" id="PF06429">
    <property type="entry name" value="Flg_bbr_C"/>
    <property type="match status" value="1"/>
</dbReference>
<name>A0A6G7VDM4_9GAMM</name>
<dbReference type="InterPro" id="IPR001444">
    <property type="entry name" value="Flag_bb_rod_N"/>
</dbReference>
<keyword evidence="12" id="KW-0969">Cilium</keyword>
<evidence type="ECO:0000256" key="2">
    <source>
        <dbReference type="ARBA" id="ARBA00009677"/>
    </source>
</evidence>
<dbReference type="InterPro" id="IPR019776">
    <property type="entry name" value="Flagellar_basal_body_rod_CS"/>
</dbReference>
<dbReference type="Proteomes" id="UP000502699">
    <property type="component" value="Chromosome"/>
</dbReference>
<sequence length="263" mass="28032">MNRALWVAKTGLDAQQTRMAVVSNNLANVNTTGFKKGRAVFEDLIYQTIRQPGALNTQELQLPSGLTLGTGVRTIATEKLFEQGNLIQTQNAFDLAIEGQGFFQILLPTGEIAYTRDGSFQINADGQVVMSNGYALQPAITVPENALTITVGRDGVVSAQLPNEAAPVQLGQIQLADFINPGGLQPIGENLFIETAASGAPQQGNPGENSLGKLTQGALESSNVNMAEELVNMIETQRAYEVNSKAIAAVDGMLQFVNNNLAR</sequence>
<keyword evidence="12" id="KW-0282">Flagellum</keyword>
<protein>
    <recommendedName>
        <fullName evidence="3 7">Flagellar basal-body rod protein FlgG</fullName>
    </recommendedName>
    <alternativeName>
        <fullName evidence="6 8">Distal rod protein</fullName>
    </alternativeName>
</protein>
<organism evidence="12 13">
    <name type="scientific">Caldichromatium japonicum</name>
    <dbReference type="NCBI Taxonomy" id="2699430"/>
    <lineage>
        <taxon>Bacteria</taxon>
        <taxon>Pseudomonadati</taxon>
        <taxon>Pseudomonadota</taxon>
        <taxon>Gammaproteobacteria</taxon>
        <taxon>Chromatiales</taxon>
        <taxon>Chromatiaceae</taxon>
        <taxon>Caldichromatium</taxon>
    </lineage>
</organism>
<comment type="similarity">
    <text evidence="2 8">Belongs to the flagella basal body rod proteins family.</text>
</comment>
<dbReference type="InterPro" id="IPR037925">
    <property type="entry name" value="FlgE/F/G-like"/>
</dbReference>
<dbReference type="InterPro" id="IPR053967">
    <property type="entry name" value="LlgE_F_G-like_D1"/>
</dbReference>
<dbReference type="GO" id="GO:0009426">
    <property type="term" value="C:bacterial-type flagellum basal body, distal rod"/>
    <property type="evidence" value="ECO:0007669"/>
    <property type="project" value="UniProtKB-UniRule"/>
</dbReference>
<keyword evidence="12" id="KW-0966">Cell projection</keyword>
<dbReference type="RefSeq" id="WP_166270739.1">
    <property type="nucleotide sequence ID" value="NZ_CP048029.1"/>
</dbReference>
<dbReference type="NCBIfam" id="TIGR03506">
    <property type="entry name" value="FlgEFG_subfam"/>
    <property type="match status" value="2"/>
</dbReference>
<evidence type="ECO:0000256" key="1">
    <source>
        <dbReference type="ARBA" id="ARBA00004117"/>
    </source>
</evidence>
<evidence type="ECO:0000256" key="6">
    <source>
        <dbReference type="ARBA" id="ARBA00032912"/>
    </source>
</evidence>
<comment type="subcellular location">
    <subcellularLocation>
        <location evidence="1 8">Bacterial flagellum basal body</location>
    </subcellularLocation>
</comment>
<dbReference type="NCBIfam" id="TIGR02488">
    <property type="entry name" value="flgG_G_neg"/>
    <property type="match status" value="1"/>
</dbReference>
<accession>A0A6G7VDM4</accession>
<dbReference type="Pfam" id="PF00460">
    <property type="entry name" value="Flg_bb_rod"/>
    <property type="match status" value="1"/>
</dbReference>